<evidence type="ECO:0000313" key="2">
    <source>
        <dbReference type="EMBL" id="KXS09228.1"/>
    </source>
</evidence>
<reference evidence="2 3" key="1">
    <citation type="journal article" date="2015" name="Genome Biol. Evol.">
        <title>Phylogenomic analyses indicate that early fungi evolved digesting cell walls of algal ancestors of land plants.</title>
        <authorList>
            <person name="Chang Y."/>
            <person name="Wang S."/>
            <person name="Sekimoto S."/>
            <person name="Aerts A.L."/>
            <person name="Choi C."/>
            <person name="Clum A."/>
            <person name="LaButti K.M."/>
            <person name="Lindquist E.A."/>
            <person name="Yee Ngan C."/>
            <person name="Ohm R.A."/>
            <person name="Salamov A.A."/>
            <person name="Grigoriev I.V."/>
            <person name="Spatafora J.W."/>
            <person name="Berbee M.L."/>
        </authorList>
    </citation>
    <scope>NUCLEOTIDE SEQUENCE [LARGE SCALE GENOMIC DNA]</scope>
    <source>
        <strain evidence="2 3">JEL478</strain>
    </source>
</reference>
<keyword evidence="1" id="KW-1133">Transmembrane helix</keyword>
<keyword evidence="3" id="KW-1185">Reference proteome</keyword>
<dbReference type="OrthoDB" id="2107946at2759"/>
<accession>A0A138ZXK3</accession>
<name>A0A138ZXK3_GONPJ</name>
<evidence type="ECO:0000313" key="3">
    <source>
        <dbReference type="Proteomes" id="UP000070544"/>
    </source>
</evidence>
<dbReference type="EMBL" id="KQ965881">
    <property type="protein sequence ID" value="KXS09228.1"/>
    <property type="molecule type" value="Genomic_DNA"/>
</dbReference>
<keyword evidence="1" id="KW-0812">Transmembrane</keyword>
<protein>
    <submittedName>
        <fullName evidence="2">Uncharacterized protein</fullName>
    </submittedName>
</protein>
<proteinExistence type="predicted"/>
<keyword evidence="1" id="KW-0472">Membrane</keyword>
<organism evidence="2 3">
    <name type="scientific">Gonapodya prolifera (strain JEL478)</name>
    <name type="common">Monoblepharis prolifera</name>
    <dbReference type="NCBI Taxonomy" id="1344416"/>
    <lineage>
        <taxon>Eukaryota</taxon>
        <taxon>Fungi</taxon>
        <taxon>Fungi incertae sedis</taxon>
        <taxon>Chytridiomycota</taxon>
        <taxon>Chytridiomycota incertae sedis</taxon>
        <taxon>Monoblepharidomycetes</taxon>
        <taxon>Monoblepharidales</taxon>
        <taxon>Gonapodyaceae</taxon>
        <taxon>Gonapodya</taxon>
    </lineage>
</organism>
<dbReference type="AlphaFoldDB" id="A0A138ZXK3"/>
<sequence length="96" mass="11352">MAPHTYPTYPIPKTRIFLGREVWPTPFYKLIYPFLFTFTGLVFLNRFLVTTMQNDPYDKWNRQIDIVNADSARGKLKAEASAWYQEQQKKNADGHH</sequence>
<feature type="transmembrane region" description="Helical" evidence="1">
    <location>
        <begin position="30"/>
        <end position="49"/>
    </location>
</feature>
<dbReference type="Proteomes" id="UP000070544">
    <property type="component" value="Unassembled WGS sequence"/>
</dbReference>
<evidence type="ECO:0000256" key="1">
    <source>
        <dbReference type="SAM" id="Phobius"/>
    </source>
</evidence>
<gene>
    <name evidence="2" type="ORF">M427DRAFT_64604</name>
</gene>